<name>A0ABW1CN81_9ACTN</name>
<sequence>MTRLVVTDQWFGNTRHEELLARQRGVEFAGHQCDSEADTIEAVRGASVVLVNFAPITEAVLAALAPGATVVRYGIGFDNVDTGAAARLGVAVANVPDYGIDTVADHAAAALLCLLRRLPLFDRKIRDEGWCEPGALGGIPSFRSTVIGLIGAGRIAQELAGRLAPFGFTILGHDPYARPESVPGISLRPLADVLGQAHALSLHVPVTGETQQLVDAGFLKRMRPGAVLVNTSRGALVDEEALADALASGHLTAAALDVYDPEPPAADSRLRHLPNVVLTPHAAFYSDDSLEALQRLATEEAGRALAGEPLRCRVA</sequence>
<evidence type="ECO:0000256" key="1">
    <source>
        <dbReference type="ARBA" id="ARBA00005854"/>
    </source>
</evidence>
<evidence type="ECO:0000256" key="2">
    <source>
        <dbReference type="ARBA" id="ARBA00023002"/>
    </source>
</evidence>
<dbReference type="EMBL" id="JBHSPA010000023">
    <property type="protein sequence ID" value="MFC5826120.1"/>
    <property type="molecule type" value="Genomic_DNA"/>
</dbReference>
<dbReference type="PROSITE" id="PS00671">
    <property type="entry name" value="D_2_HYDROXYACID_DH_3"/>
    <property type="match status" value="1"/>
</dbReference>
<evidence type="ECO:0000313" key="8">
    <source>
        <dbReference type="Proteomes" id="UP001596058"/>
    </source>
</evidence>
<reference evidence="8" key="1">
    <citation type="journal article" date="2019" name="Int. J. Syst. Evol. Microbiol.">
        <title>The Global Catalogue of Microorganisms (GCM) 10K type strain sequencing project: providing services to taxonomists for standard genome sequencing and annotation.</title>
        <authorList>
            <consortium name="The Broad Institute Genomics Platform"/>
            <consortium name="The Broad Institute Genome Sequencing Center for Infectious Disease"/>
            <person name="Wu L."/>
            <person name="Ma J."/>
        </authorList>
    </citation>
    <scope>NUCLEOTIDE SEQUENCE [LARGE SCALE GENOMIC DNA]</scope>
    <source>
        <strain evidence="8">CCUG 53903</strain>
    </source>
</reference>
<feature type="domain" description="D-isomer specific 2-hydroxyacid dehydrogenase catalytic" evidence="5">
    <location>
        <begin position="19"/>
        <end position="314"/>
    </location>
</feature>
<dbReference type="InterPro" id="IPR006140">
    <property type="entry name" value="D-isomer_DH_NAD-bd"/>
</dbReference>
<dbReference type="InterPro" id="IPR050418">
    <property type="entry name" value="D-iso_2-hydroxyacid_DH_PdxB"/>
</dbReference>
<dbReference type="InterPro" id="IPR043322">
    <property type="entry name" value="CtBP"/>
</dbReference>
<dbReference type="SUPFAM" id="SSF52283">
    <property type="entry name" value="Formate/glycerate dehydrogenase catalytic domain-like"/>
    <property type="match status" value="1"/>
</dbReference>
<comment type="similarity">
    <text evidence="1 4">Belongs to the D-isomer specific 2-hydroxyacid dehydrogenase family.</text>
</comment>
<dbReference type="RefSeq" id="WP_379515626.1">
    <property type="nucleotide sequence ID" value="NZ_JBHSPA010000023.1"/>
</dbReference>
<organism evidence="7 8">
    <name type="scientific">Nonomuraea insulae</name>
    <dbReference type="NCBI Taxonomy" id="1616787"/>
    <lineage>
        <taxon>Bacteria</taxon>
        <taxon>Bacillati</taxon>
        <taxon>Actinomycetota</taxon>
        <taxon>Actinomycetes</taxon>
        <taxon>Streptosporangiales</taxon>
        <taxon>Streptosporangiaceae</taxon>
        <taxon>Nonomuraea</taxon>
    </lineage>
</organism>
<protein>
    <submittedName>
        <fullName evidence="7">C-terminal binding protein</fullName>
    </submittedName>
</protein>
<comment type="caution">
    <text evidence="7">The sequence shown here is derived from an EMBL/GenBank/DDBJ whole genome shotgun (WGS) entry which is preliminary data.</text>
</comment>
<keyword evidence="8" id="KW-1185">Reference proteome</keyword>
<gene>
    <name evidence="7" type="ORF">ACFPZ3_19815</name>
</gene>
<evidence type="ECO:0000313" key="7">
    <source>
        <dbReference type="EMBL" id="MFC5826120.1"/>
    </source>
</evidence>
<keyword evidence="2 4" id="KW-0560">Oxidoreductase</keyword>
<dbReference type="Pfam" id="PF02826">
    <property type="entry name" value="2-Hacid_dh_C"/>
    <property type="match status" value="1"/>
</dbReference>
<dbReference type="Proteomes" id="UP001596058">
    <property type="component" value="Unassembled WGS sequence"/>
</dbReference>
<dbReference type="PANTHER" id="PTHR43761">
    <property type="entry name" value="D-ISOMER SPECIFIC 2-HYDROXYACID DEHYDROGENASE FAMILY PROTEIN (AFU_ORTHOLOGUE AFUA_1G13630)"/>
    <property type="match status" value="1"/>
</dbReference>
<dbReference type="InterPro" id="IPR006139">
    <property type="entry name" value="D-isomer_2_OHA_DH_cat_dom"/>
</dbReference>
<dbReference type="Pfam" id="PF00389">
    <property type="entry name" value="2-Hacid_dh"/>
    <property type="match status" value="1"/>
</dbReference>
<dbReference type="InterPro" id="IPR029753">
    <property type="entry name" value="D-isomer_DH_CS"/>
</dbReference>
<keyword evidence="3" id="KW-0520">NAD</keyword>
<accession>A0ABW1CN81</accession>
<dbReference type="SUPFAM" id="SSF51735">
    <property type="entry name" value="NAD(P)-binding Rossmann-fold domains"/>
    <property type="match status" value="1"/>
</dbReference>
<dbReference type="CDD" id="cd05299">
    <property type="entry name" value="CtBP_dh"/>
    <property type="match status" value="1"/>
</dbReference>
<evidence type="ECO:0000256" key="4">
    <source>
        <dbReference type="RuleBase" id="RU003719"/>
    </source>
</evidence>
<dbReference type="PANTHER" id="PTHR43761:SF1">
    <property type="entry name" value="D-ISOMER SPECIFIC 2-HYDROXYACID DEHYDROGENASE CATALYTIC DOMAIN-CONTAINING PROTEIN-RELATED"/>
    <property type="match status" value="1"/>
</dbReference>
<feature type="domain" description="D-isomer specific 2-hydroxyacid dehydrogenase NAD-binding" evidence="6">
    <location>
        <begin position="109"/>
        <end position="283"/>
    </location>
</feature>
<evidence type="ECO:0000259" key="5">
    <source>
        <dbReference type="Pfam" id="PF00389"/>
    </source>
</evidence>
<evidence type="ECO:0000256" key="3">
    <source>
        <dbReference type="ARBA" id="ARBA00023027"/>
    </source>
</evidence>
<evidence type="ECO:0000259" key="6">
    <source>
        <dbReference type="Pfam" id="PF02826"/>
    </source>
</evidence>
<dbReference type="InterPro" id="IPR036291">
    <property type="entry name" value="NAD(P)-bd_dom_sf"/>
</dbReference>
<dbReference type="PROSITE" id="PS00670">
    <property type="entry name" value="D_2_HYDROXYACID_DH_2"/>
    <property type="match status" value="1"/>
</dbReference>
<proteinExistence type="inferred from homology"/>
<dbReference type="Gene3D" id="3.40.50.720">
    <property type="entry name" value="NAD(P)-binding Rossmann-like Domain"/>
    <property type="match status" value="2"/>
</dbReference>